<keyword evidence="3" id="KW-1185">Reference proteome</keyword>
<feature type="compositionally biased region" description="Gly residues" evidence="1">
    <location>
        <begin position="49"/>
        <end position="60"/>
    </location>
</feature>
<name>A0A2R6WIB5_MARPO</name>
<protein>
    <submittedName>
        <fullName evidence="2">Uncharacterized protein</fullName>
    </submittedName>
</protein>
<dbReference type="AlphaFoldDB" id="A0A2R6WIB5"/>
<proteinExistence type="predicted"/>
<dbReference type="Gramene" id="Mp4g05470.1">
    <property type="protein sequence ID" value="Mp4g05470.1.cds1"/>
    <property type="gene ID" value="Mp4g05470"/>
</dbReference>
<accession>A0A2R6WIB5</accession>
<evidence type="ECO:0000313" key="3">
    <source>
        <dbReference type="Proteomes" id="UP000244005"/>
    </source>
</evidence>
<dbReference type="Proteomes" id="UP000244005">
    <property type="component" value="Unassembled WGS sequence"/>
</dbReference>
<dbReference type="EMBL" id="KZ772759">
    <property type="protein sequence ID" value="PTQ33605.1"/>
    <property type="molecule type" value="Genomic_DNA"/>
</dbReference>
<sequence length="108" mass="11908">MVEHTGCSIKQSELMIAAGKCAPSARKPSIWERWREDGRARLKAEHGHGSMGEEGAGGHLPQGSPAICRMQFREMLDGMRMDSVKSRATAVSMNYVSTATTWRARWGS</sequence>
<feature type="region of interest" description="Disordered" evidence="1">
    <location>
        <begin position="43"/>
        <end position="64"/>
    </location>
</feature>
<evidence type="ECO:0000256" key="1">
    <source>
        <dbReference type="SAM" id="MobiDB-lite"/>
    </source>
</evidence>
<gene>
    <name evidence="2" type="ORF">MARPO_0087s0043</name>
</gene>
<reference evidence="3" key="1">
    <citation type="journal article" date="2017" name="Cell">
        <title>Insights into land plant evolution garnered from the Marchantia polymorpha genome.</title>
        <authorList>
            <person name="Bowman J.L."/>
            <person name="Kohchi T."/>
            <person name="Yamato K.T."/>
            <person name="Jenkins J."/>
            <person name="Shu S."/>
            <person name="Ishizaki K."/>
            <person name="Yamaoka S."/>
            <person name="Nishihama R."/>
            <person name="Nakamura Y."/>
            <person name="Berger F."/>
            <person name="Adam C."/>
            <person name="Aki S.S."/>
            <person name="Althoff F."/>
            <person name="Araki T."/>
            <person name="Arteaga-Vazquez M.A."/>
            <person name="Balasubrmanian S."/>
            <person name="Barry K."/>
            <person name="Bauer D."/>
            <person name="Boehm C.R."/>
            <person name="Briginshaw L."/>
            <person name="Caballero-Perez J."/>
            <person name="Catarino B."/>
            <person name="Chen F."/>
            <person name="Chiyoda S."/>
            <person name="Chovatia M."/>
            <person name="Davies K.M."/>
            <person name="Delmans M."/>
            <person name="Demura T."/>
            <person name="Dierschke T."/>
            <person name="Dolan L."/>
            <person name="Dorantes-Acosta A.E."/>
            <person name="Eklund D.M."/>
            <person name="Florent S.N."/>
            <person name="Flores-Sandoval E."/>
            <person name="Fujiyama A."/>
            <person name="Fukuzawa H."/>
            <person name="Galik B."/>
            <person name="Grimanelli D."/>
            <person name="Grimwood J."/>
            <person name="Grossniklaus U."/>
            <person name="Hamada T."/>
            <person name="Haseloff J."/>
            <person name="Hetherington A.J."/>
            <person name="Higo A."/>
            <person name="Hirakawa Y."/>
            <person name="Hundley H.N."/>
            <person name="Ikeda Y."/>
            <person name="Inoue K."/>
            <person name="Inoue S.I."/>
            <person name="Ishida S."/>
            <person name="Jia Q."/>
            <person name="Kakita M."/>
            <person name="Kanazawa T."/>
            <person name="Kawai Y."/>
            <person name="Kawashima T."/>
            <person name="Kennedy M."/>
            <person name="Kinose K."/>
            <person name="Kinoshita T."/>
            <person name="Kohara Y."/>
            <person name="Koide E."/>
            <person name="Komatsu K."/>
            <person name="Kopischke S."/>
            <person name="Kubo M."/>
            <person name="Kyozuka J."/>
            <person name="Lagercrantz U."/>
            <person name="Lin S.S."/>
            <person name="Lindquist E."/>
            <person name="Lipzen A.M."/>
            <person name="Lu C.W."/>
            <person name="De Luna E."/>
            <person name="Martienssen R.A."/>
            <person name="Minamino N."/>
            <person name="Mizutani M."/>
            <person name="Mizutani M."/>
            <person name="Mochizuki N."/>
            <person name="Monte I."/>
            <person name="Mosher R."/>
            <person name="Nagasaki H."/>
            <person name="Nakagami H."/>
            <person name="Naramoto S."/>
            <person name="Nishitani K."/>
            <person name="Ohtani M."/>
            <person name="Okamoto T."/>
            <person name="Okumura M."/>
            <person name="Phillips J."/>
            <person name="Pollak B."/>
            <person name="Reinders A."/>
            <person name="Rovekamp M."/>
            <person name="Sano R."/>
            <person name="Sawa S."/>
            <person name="Schmid M.W."/>
            <person name="Shirakawa M."/>
            <person name="Solano R."/>
            <person name="Spunde A."/>
            <person name="Suetsugu N."/>
            <person name="Sugano S."/>
            <person name="Sugiyama A."/>
            <person name="Sun R."/>
            <person name="Suzuki Y."/>
            <person name="Takenaka M."/>
            <person name="Takezawa D."/>
            <person name="Tomogane H."/>
            <person name="Tsuzuki M."/>
            <person name="Ueda T."/>
            <person name="Umeda M."/>
            <person name="Ward J.M."/>
            <person name="Watanabe Y."/>
            <person name="Yazaki K."/>
            <person name="Yokoyama R."/>
            <person name="Yoshitake Y."/>
            <person name="Yotsui I."/>
            <person name="Zachgo S."/>
            <person name="Schmutz J."/>
        </authorList>
    </citation>
    <scope>NUCLEOTIDE SEQUENCE [LARGE SCALE GENOMIC DNA]</scope>
    <source>
        <strain evidence="3">Tak-1</strain>
    </source>
</reference>
<evidence type="ECO:0000313" key="2">
    <source>
        <dbReference type="EMBL" id="PTQ33605.1"/>
    </source>
</evidence>
<organism evidence="2 3">
    <name type="scientific">Marchantia polymorpha</name>
    <name type="common">Common liverwort</name>
    <name type="synonym">Marchantia aquatica</name>
    <dbReference type="NCBI Taxonomy" id="3197"/>
    <lineage>
        <taxon>Eukaryota</taxon>
        <taxon>Viridiplantae</taxon>
        <taxon>Streptophyta</taxon>
        <taxon>Embryophyta</taxon>
        <taxon>Marchantiophyta</taxon>
        <taxon>Marchantiopsida</taxon>
        <taxon>Marchantiidae</taxon>
        <taxon>Marchantiales</taxon>
        <taxon>Marchantiaceae</taxon>
        <taxon>Marchantia</taxon>
    </lineage>
</organism>